<protein>
    <recommendedName>
        <fullName evidence="1">Bacterial transcriptional activator domain-containing protein</fullName>
    </recommendedName>
</protein>
<evidence type="ECO:0000313" key="2">
    <source>
        <dbReference type="EMBL" id="GGR30957.1"/>
    </source>
</evidence>
<dbReference type="AlphaFoldDB" id="A0A918CLJ7"/>
<dbReference type="InterPro" id="IPR036388">
    <property type="entry name" value="WH-like_DNA-bd_sf"/>
</dbReference>
<evidence type="ECO:0000313" key="3">
    <source>
        <dbReference type="Proteomes" id="UP000603865"/>
    </source>
</evidence>
<accession>A0A918CLJ7</accession>
<dbReference type="Pfam" id="PF13191">
    <property type="entry name" value="AAA_16"/>
    <property type="match status" value="1"/>
</dbReference>
<dbReference type="SMART" id="SM01043">
    <property type="entry name" value="BTAD"/>
    <property type="match status" value="1"/>
</dbReference>
<dbReference type="InterPro" id="IPR011990">
    <property type="entry name" value="TPR-like_helical_dom_sf"/>
</dbReference>
<comment type="caution">
    <text evidence="2">The sequence shown here is derived from an EMBL/GenBank/DDBJ whole genome shotgun (WGS) entry which is preliminary data.</text>
</comment>
<dbReference type="Gene3D" id="1.10.10.10">
    <property type="entry name" value="Winged helix-like DNA-binding domain superfamily/Winged helix DNA-binding domain"/>
    <property type="match status" value="1"/>
</dbReference>
<evidence type="ECO:0000259" key="1">
    <source>
        <dbReference type="SMART" id="SM01043"/>
    </source>
</evidence>
<feature type="domain" description="Bacterial transcriptional activator" evidence="1">
    <location>
        <begin position="87"/>
        <end position="216"/>
    </location>
</feature>
<proteinExistence type="predicted"/>
<keyword evidence="3" id="KW-1185">Reference proteome</keyword>
<dbReference type="Pfam" id="PF03704">
    <property type="entry name" value="BTAD"/>
    <property type="match status" value="1"/>
</dbReference>
<dbReference type="PANTHER" id="PTHR35807">
    <property type="entry name" value="TRANSCRIPTIONAL REGULATOR REDD-RELATED"/>
    <property type="match status" value="1"/>
</dbReference>
<organism evidence="2 3">
    <name type="scientific">Deinococcus ruber</name>
    <dbReference type="NCBI Taxonomy" id="1848197"/>
    <lineage>
        <taxon>Bacteria</taxon>
        <taxon>Thermotogati</taxon>
        <taxon>Deinococcota</taxon>
        <taxon>Deinococci</taxon>
        <taxon>Deinococcales</taxon>
        <taxon>Deinococcaceae</taxon>
        <taxon>Deinococcus</taxon>
    </lineage>
</organism>
<sequence>MLGSATLTRADGGSVRLDRKTLTLLAYLGLEGVQSRAQLSALLWPDTPAAAARNNLVHLLRRLKAASGADLVRSEGQQLRLAPQVQLDVLNVLGEHPLGPPPPFLDGHDFDDCLDLTDWVHSQREAVLVRWLTAQRQAIVQAQANGQLQQALAVAEALLLADPLSEEAHRSVMSLQYALGDRSAALRAYQRCKALLHSEVGVEPSPETVRLAREIGEGTLPLATPDNSIPLSVLRPPTLVGRESEWARMEQAWAAGLGIMVIGEAGSGKSRLAVDFLRSKTSHQLLLFGGRPGDAAAPYTTHARTYRQVLGAYPDLDLPDWVRRELARIIPELALPGAAEAGPDAQMPLRSEADKLRFYEAKVEMIRRVALRGPVILASDDLHYMDEASIEAGGYVFSKFFGDADTNLRTLFCFRTDALSGLAAAVAQQMIDAGLAVPIRLGPLDDRAVASLLSEIEVPSDAALASDVWRFTHGNPQFVLETVKAMFETQTFTVGQPGETLSGNVAQQITERLGRLSEAALHAARAAAVLQSEVTLERVAEVLHIGLLDIATAWEELEQAQITRGERFAHDLLFEAVLAQIPAATRRLLHRSAARVLSAPDQGSWPTAAQQAAEVARHWLSGGEPLQAAPWLMKAAQAAEATLRLSEAASFYHEAAAAYDAANLPSEAQEARAAERAAQLRAAV</sequence>
<dbReference type="InterPro" id="IPR005158">
    <property type="entry name" value="BTAD"/>
</dbReference>
<dbReference type="InterPro" id="IPR051677">
    <property type="entry name" value="AfsR-DnrI-RedD_regulator"/>
</dbReference>
<reference evidence="2" key="1">
    <citation type="journal article" date="2014" name="Int. J. Syst. Evol. Microbiol.">
        <title>Complete genome sequence of Corynebacterium casei LMG S-19264T (=DSM 44701T), isolated from a smear-ripened cheese.</title>
        <authorList>
            <consortium name="US DOE Joint Genome Institute (JGI-PGF)"/>
            <person name="Walter F."/>
            <person name="Albersmeier A."/>
            <person name="Kalinowski J."/>
            <person name="Ruckert C."/>
        </authorList>
    </citation>
    <scope>NUCLEOTIDE SEQUENCE</scope>
    <source>
        <strain evidence="2">JCM 31311</strain>
    </source>
</reference>
<name>A0A918CLJ7_9DEIO</name>
<dbReference type="Gene3D" id="1.25.40.10">
    <property type="entry name" value="Tetratricopeptide repeat domain"/>
    <property type="match status" value="1"/>
</dbReference>
<reference evidence="2" key="2">
    <citation type="submission" date="2020-09" db="EMBL/GenBank/DDBJ databases">
        <authorList>
            <person name="Sun Q."/>
            <person name="Ohkuma M."/>
        </authorList>
    </citation>
    <scope>NUCLEOTIDE SEQUENCE</scope>
    <source>
        <strain evidence="2">JCM 31311</strain>
    </source>
</reference>
<gene>
    <name evidence="2" type="ORF">GCM10008957_47120</name>
</gene>
<dbReference type="InterPro" id="IPR041664">
    <property type="entry name" value="AAA_16"/>
</dbReference>
<dbReference type="Proteomes" id="UP000603865">
    <property type="component" value="Unassembled WGS sequence"/>
</dbReference>
<dbReference type="SUPFAM" id="SSF48452">
    <property type="entry name" value="TPR-like"/>
    <property type="match status" value="1"/>
</dbReference>
<dbReference type="EMBL" id="BMQL01000051">
    <property type="protein sequence ID" value="GGR30957.1"/>
    <property type="molecule type" value="Genomic_DNA"/>
</dbReference>